<dbReference type="PANTHER" id="PTHR47989:SF62">
    <property type="entry name" value="OS05G0423500 PROTEIN"/>
    <property type="match status" value="1"/>
</dbReference>
<dbReference type="InterPro" id="IPR011009">
    <property type="entry name" value="Kinase-like_dom_sf"/>
</dbReference>
<dbReference type="GO" id="GO:0005524">
    <property type="term" value="F:ATP binding"/>
    <property type="evidence" value="ECO:0007669"/>
    <property type="project" value="UniProtKB-KW"/>
</dbReference>
<protein>
    <submittedName>
        <fullName evidence="7">Uncharacterized protein</fullName>
    </submittedName>
</protein>
<name>A0A8X7UQZ1_BRACI</name>
<dbReference type="AlphaFoldDB" id="A0A8X7UQZ1"/>
<proteinExistence type="predicted"/>
<comment type="caution">
    <text evidence="7">The sequence shown here is derived from an EMBL/GenBank/DDBJ whole genome shotgun (WGS) entry which is preliminary data.</text>
</comment>
<evidence type="ECO:0000256" key="2">
    <source>
        <dbReference type="ARBA" id="ARBA00022741"/>
    </source>
</evidence>
<evidence type="ECO:0000313" key="7">
    <source>
        <dbReference type="EMBL" id="KAG2286651.1"/>
    </source>
</evidence>
<feature type="compositionally biased region" description="Polar residues" evidence="5">
    <location>
        <begin position="280"/>
        <end position="293"/>
    </location>
</feature>
<evidence type="ECO:0000256" key="1">
    <source>
        <dbReference type="ARBA" id="ARBA00022527"/>
    </source>
</evidence>
<evidence type="ECO:0000256" key="4">
    <source>
        <dbReference type="ARBA" id="ARBA00022840"/>
    </source>
</evidence>
<feature type="transmembrane region" description="Helical" evidence="6">
    <location>
        <begin position="56"/>
        <end position="79"/>
    </location>
</feature>
<keyword evidence="3" id="KW-0808">Transferase</keyword>
<keyword evidence="6" id="KW-1133">Transmembrane helix</keyword>
<evidence type="ECO:0000313" key="8">
    <source>
        <dbReference type="Proteomes" id="UP000886595"/>
    </source>
</evidence>
<feature type="compositionally biased region" description="Polar residues" evidence="5">
    <location>
        <begin position="302"/>
        <end position="319"/>
    </location>
</feature>
<keyword evidence="6" id="KW-0812">Transmembrane</keyword>
<keyword evidence="3" id="KW-0418">Kinase</keyword>
<evidence type="ECO:0000256" key="6">
    <source>
        <dbReference type="SAM" id="Phobius"/>
    </source>
</evidence>
<dbReference type="EMBL" id="JAAMPC010000010">
    <property type="protein sequence ID" value="KAG2286651.1"/>
    <property type="molecule type" value="Genomic_DNA"/>
</dbReference>
<keyword evidence="6" id="KW-0472">Membrane</keyword>
<dbReference type="Gene3D" id="3.30.200.20">
    <property type="entry name" value="Phosphorylase Kinase, domain 1"/>
    <property type="match status" value="1"/>
</dbReference>
<dbReference type="GO" id="GO:0004674">
    <property type="term" value="F:protein serine/threonine kinase activity"/>
    <property type="evidence" value="ECO:0007669"/>
    <property type="project" value="UniProtKB-KW"/>
</dbReference>
<keyword evidence="4" id="KW-0067">ATP-binding</keyword>
<feature type="region of interest" description="Disordered" evidence="5">
    <location>
        <begin position="272"/>
        <end position="319"/>
    </location>
</feature>
<evidence type="ECO:0000256" key="5">
    <source>
        <dbReference type="SAM" id="MobiDB-lite"/>
    </source>
</evidence>
<organism evidence="7 8">
    <name type="scientific">Brassica carinata</name>
    <name type="common">Ethiopian mustard</name>
    <name type="synonym">Abyssinian cabbage</name>
    <dbReference type="NCBI Taxonomy" id="52824"/>
    <lineage>
        <taxon>Eukaryota</taxon>
        <taxon>Viridiplantae</taxon>
        <taxon>Streptophyta</taxon>
        <taxon>Embryophyta</taxon>
        <taxon>Tracheophyta</taxon>
        <taxon>Spermatophyta</taxon>
        <taxon>Magnoliopsida</taxon>
        <taxon>eudicotyledons</taxon>
        <taxon>Gunneridae</taxon>
        <taxon>Pentapetalae</taxon>
        <taxon>rosids</taxon>
        <taxon>malvids</taxon>
        <taxon>Brassicales</taxon>
        <taxon>Brassicaceae</taxon>
        <taxon>Brassiceae</taxon>
        <taxon>Brassica</taxon>
    </lineage>
</organism>
<dbReference type="OrthoDB" id="264917at2759"/>
<accession>A0A8X7UQZ1</accession>
<dbReference type="PANTHER" id="PTHR47989">
    <property type="entry name" value="OS01G0750732 PROTEIN"/>
    <property type="match status" value="1"/>
</dbReference>
<dbReference type="Proteomes" id="UP000886595">
    <property type="component" value="Unassembled WGS sequence"/>
</dbReference>
<reference evidence="7 8" key="1">
    <citation type="submission" date="2020-02" db="EMBL/GenBank/DDBJ databases">
        <authorList>
            <person name="Ma Q."/>
            <person name="Huang Y."/>
            <person name="Song X."/>
            <person name="Pei D."/>
        </authorList>
    </citation>
    <scope>NUCLEOTIDE SEQUENCE [LARGE SCALE GENOMIC DNA]</scope>
    <source>
        <strain evidence="7">Sxm20200214</strain>
        <tissue evidence="7">Leaf</tissue>
    </source>
</reference>
<keyword evidence="8" id="KW-1185">Reference proteome</keyword>
<dbReference type="SUPFAM" id="SSF56112">
    <property type="entry name" value="Protein kinase-like (PK-like)"/>
    <property type="match status" value="1"/>
</dbReference>
<gene>
    <name evidence="7" type="ORF">Bca52824_046255</name>
</gene>
<keyword evidence="1" id="KW-0723">Serine/threonine-protein kinase</keyword>
<keyword evidence="2" id="KW-0547">Nucleotide-binding</keyword>
<evidence type="ECO:0000256" key="3">
    <source>
        <dbReference type="ARBA" id="ARBA00022777"/>
    </source>
</evidence>
<sequence length="319" mass="34636">MKPELQVQIGPLGEDTGTKNAILNGVEVMKMSNSVDSLDGEFGVDGRTTGAGRHGMVATAGFVMMFGAFVGLGAMVYKWKKRPQDWQKRNSFSSWLLPMHSGDTTFSSSHKSNLYNTTLGLGRSFSFSELQEVTKNFDASEIIGVGGFGNVYIGTIDDGTQVAIKRALCARPAINPQLPREQVNLAEWAMQWKQKGLLEKIIDPHLVGSVCPESMKKFAEAAEKCFAEYGVDRPSMGDVLWNLEYALQLQEAFSQGKTESDQEVETGKTVAATMAAPPVSSATTTNEVPVSQTGEKDDSALDQHSGTTRFTQFASLNGR</sequence>